<evidence type="ECO:0000313" key="3">
    <source>
        <dbReference type="Proteomes" id="UP000886998"/>
    </source>
</evidence>
<proteinExistence type="predicted"/>
<accession>A0A8X7CUX6</accession>
<protein>
    <submittedName>
        <fullName evidence="2">Uncharacterized protein</fullName>
    </submittedName>
</protein>
<organism evidence="2 3">
    <name type="scientific">Trichonephila inaurata madagascariensis</name>
    <dbReference type="NCBI Taxonomy" id="2747483"/>
    <lineage>
        <taxon>Eukaryota</taxon>
        <taxon>Metazoa</taxon>
        <taxon>Ecdysozoa</taxon>
        <taxon>Arthropoda</taxon>
        <taxon>Chelicerata</taxon>
        <taxon>Arachnida</taxon>
        <taxon>Araneae</taxon>
        <taxon>Araneomorphae</taxon>
        <taxon>Entelegynae</taxon>
        <taxon>Araneoidea</taxon>
        <taxon>Nephilidae</taxon>
        <taxon>Trichonephila</taxon>
        <taxon>Trichonephila inaurata</taxon>
    </lineage>
</organism>
<keyword evidence="3" id="KW-1185">Reference proteome</keyword>
<dbReference type="AlphaFoldDB" id="A0A8X7CUX6"/>
<dbReference type="EMBL" id="BMAV01023640">
    <property type="protein sequence ID" value="GFY79552.1"/>
    <property type="molecule type" value="Genomic_DNA"/>
</dbReference>
<name>A0A8X7CUX6_9ARAC</name>
<sequence>MTLTLSEPFFSEGLGGHRGPREEMGGNPPPGERTPGLGGYPSVRAPKRSKVSEPVNFKIPFQDEPAPPVSKKSPTPNLILCGKRVSPT</sequence>
<reference evidence="2" key="1">
    <citation type="submission" date="2020-08" db="EMBL/GenBank/DDBJ databases">
        <title>Multicomponent nature underlies the extraordinary mechanical properties of spider dragline silk.</title>
        <authorList>
            <person name="Kono N."/>
            <person name="Nakamura H."/>
            <person name="Mori M."/>
            <person name="Yoshida Y."/>
            <person name="Ohtoshi R."/>
            <person name="Malay A.D."/>
            <person name="Moran D.A.P."/>
            <person name="Tomita M."/>
            <person name="Numata K."/>
            <person name="Arakawa K."/>
        </authorList>
    </citation>
    <scope>NUCLEOTIDE SEQUENCE</scope>
</reference>
<dbReference type="Proteomes" id="UP000886998">
    <property type="component" value="Unassembled WGS sequence"/>
</dbReference>
<evidence type="ECO:0000313" key="2">
    <source>
        <dbReference type="EMBL" id="GFY79552.1"/>
    </source>
</evidence>
<gene>
    <name evidence="2" type="ORF">TNIN_33191</name>
</gene>
<comment type="caution">
    <text evidence="2">The sequence shown here is derived from an EMBL/GenBank/DDBJ whole genome shotgun (WGS) entry which is preliminary data.</text>
</comment>
<feature type="region of interest" description="Disordered" evidence="1">
    <location>
        <begin position="1"/>
        <end position="88"/>
    </location>
</feature>
<evidence type="ECO:0000256" key="1">
    <source>
        <dbReference type="SAM" id="MobiDB-lite"/>
    </source>
</evidence>